<accession>C8VH76</accession>
<feature type="compositionally biased region" description="Basic and acidic residues" evidence="1">
    <location>
        <begin position="27"/>
        <end position="44"/>
    </location>
</feature>
<feature type="region of interest" description="Disordered" evidence="1">
    <location>
        <begin position="676"/>
        <end position="700"/>
    </location>
</feature>
<evidence type="ECO:0000313" key="3">
    <source>
        <dbReference type="Proteomes" id="UP000000560"/>
    </source>
</evidence>
<sequence>MPALIESNSENKRPRRPSFTQQLQRMFHIDKPVDARNDSYEHSRSSNPSVYEGNGTSFASVNHGLSEFKSTSNSRHSHSSANSNATDLHTSQSKHSSLRSFHLEPYPDALNQDNQRFKSTNHIVVQKKDRRATKRLEAERLELEKRLLKLEEAERTGDTSILRRESRKLSKKQPLKSSSRSSSVSDDESRSRPSSRLSSILSSSRRRSRSRCSSVEGVDNHPNGHNESNALPVLSPTLPERLSTAISKELATRKNALLVSPEESSQSLETTTESTSSQPTIRNGEERALAAPSDIQSDLSETSRRKDSHQQADLDRALFTASLTPKNGRPLSGHAVRGQIAYRQLEQPQGDNGQLQMNSRSRSMSRTPLSRSPTDGIVQRQQKTFKSSPLAESQTIDVDEVPSKRATTLTSHDIPDAARPQTLTVAEKATSPENHKVSTLQSSSGISENITINPSLMEARKAQNPMSRMPTSKPTSQSAPSVLLAKPRFYNSLNKVTGAGGGKPKATVTMPPPPRERDSFPTVPPKSPKRTSRAMSQSPDMITNNRPTSSLSNDRSQESESDYNTADEIGSTVSKTSDDCDLQAPVGSRVLKHKSTGSEGAVGISNGKGDPKKMTKKRNLGQLVPKLFVICCRCKFWHDMPSEVYASLTVSDPLSAALDQELAAWERNSLVDRLLQAHSSHESSTEPPSSEAQHRSSRIRVTTEPLPGPVKCCWCEHQISKGCCQGWSTLVQLRQRHH</sequence>
<organism evidence="2 3">
    <name type="scientific">Emericella nidulans (strain FGSC A4 / ATCC 38163 / CBS 112.46 / NRRL 194 / M139)</name>
    <name type="common">Aspergillus nidulans</name>
    <dbReference type="NCBI Taxonomy" id="227321"/>
    <lineage>
        <taxon>Eukaryota</taxon>
        <taxon>Fungi</taxon>
        <taxon>Dikarya</taxon>
        <taxon>Ascomycota</taxon>
        <taxon>Pezizomycotina</taxon>
        <taxon>Eurotiomycetes</taxon>
        <taxon>Eurotiomycetidae</taxon>
        <taxon>Eurotiales</taxon>
        <taxon>Aspergillaceae</taxon>
        <taxon>Aspergillus</taxon>
        <taxon>Aspergillus subgen. Nidulantes</taxon>
    </lineage>
</organism>
<evidence type="ECO:0000256" key="1">
    <source>
        <dbReference type="SAM" id="MobiDB-lite"/>
    </source>
</evidence>
<feature type="compositionally biased region" description="Low complexity" evidence="1">
    <location>
        <begin position="260"/>
        <end position="280"/>
    </location>
</feature>
<dbReference type="InParanoid" id="Q5ARK9"/>
<feature type="compositionally biased region" description="Low complexity" evidence="1">
    <location>
        <begin position="175"/>
        <end position="184"/>
    </location>
</feature>
<proteinExistence type="predicted"/>
<reference evidence="3" key="1">
    <citation type="journal article" date="2005" name="Nature">
        <title>Sequencing of Aspergillus nidulans and comparative analysis with A. fumigatus and A. oryzae.</title>
        <authorList>
            <person name="Galagan J.E."/>
            <person name="Calvo S.E."/>
            <person name="Cuomo C."/>
            <person name="Ma L.J."/>
            <person name="Wortman J.R."/>
            <person name="Batzoglou S."/>
            <person name="Lee S.I."/>
            <person name="Basturkmen M."/>
            <person name="Spevak C.C."/>
            <person name="Clutterbuck J."/>
            <person name="Kapitonov V."/>
            <person name="Jurka J."/>
            <person name="Scazzocchio C."/>
            <person name="Farman M."/>
            <person name="Butler J."/>
            <person name="Purcell S."/>
            <person name="Harris S."/>
            <person name="Braus G.H."/>
            <person name="Draht O."/>
            <person name="Busch S."/>
            <person name="D'Enfert C."/>
            <person name="Bouchier C."/>
            <person name="Goldman G.H."/>
            <person name="Bell-Pedersen D."/>
            <person name="Griffiths-Jones S."/>
            <person name="Doonan J.H."/>
            <person name="Yu J."/>
            <person name="Vienken K."/>
            <person name="Pain A."/>
            <person name="Freitag M."/>
            <person name="Selker E.U."/>
            <person name="Archer D.B."/>
            <person name="Penalva M.A."/>
            <person name="Oakley B.R."/>
            <person name="Momany M."/>
            <person name="Tanaka T."/>
            <person name="Kumagai T."/>
            <person name="Asai K."/>
            <person name="Machida M."/>
            <person name="Nierman W.C."/>
            <person name="Denning D.W."/>
            <person name="Caddick M."/>
            <person name="Hynes M."/>
            <person name="Paoletti M."/>
            <person name="Fischer R."/>
            <person name="Miller B."/>
            <person name="Dyer P."/>
            <person name="Sachs M.S."/>
            <person name="Osmani S.A."/>
            <person name="Birren B.W."/>
        </authorList>
    </citation>
    <scope>NUCLEOTIDE SEQUENCE [LARGE SCALE GENOMIC DNA]</scope>
    <source>
        <strain evidence="3">FGSC A4 / ATCC 38163 / CBS 112.46 / NRRL 194 / M139</strain>
    </source>
</reference>
<dbReference type="OrthoDB" id="5386674at2759"/>
<accession>Q5ARK9</accession>
<feature type="region of interest" description="Disordered" evidence="1">
    <location>
        <begin position="257"/>
        <end position="312"/>
    </location>
</feature>
<feature type="compositionally biased region" description="Basic and acidic residues" evidence="1">
    <location>
        <begin position="154"/>
        <end position="168"/>
    </location>
</feature>
<feature type="compositionally biased region" description="Low complexity" evidence="1">
    <location>
        <begin position="192"/>
        <end position="203"/>
    </location>
</feature>
<feature type="compositionally biased region" description="Polar residues" evidence="1">
    <location>
        <begin position="111"/>
        <end position="123"/>
    </location>
</feature>
<dbReference type="RefSeq" id="XP_682340.1">
    <property type="nucleotide sequence ID" value="XM_677248.2"/>
</dbReference>
<feature type="region of interest" description="Disordered" evidence="1">
    <location>
        <begin position="106"/>
        <end position="125"/>
    </location>
</feature>
<feature type="region of interest" description="Disordered" evidence="1">
    <location>
        <begin position="154"/>
        <end position="234"/>
    </location>
</feature>
<dbReference type="EMBL" id="BN001306">
    <property type="protein sequence ID" value="CBF82607.1"/>
    <property type="molecule type" value="Genomic_DNA"/>
</dbReference>
<feature type="compositionally biased region" description="Polar residues" evidence="1">
    <location>
        <begin position="533"/>
        <end position="554"/>
    </location>
</feature>
<reference evidence="3" key="2">
    <citation type="journal article" date="2009" name="Fungal Genet. Biol.">
        <title>The 2008 update of the Aspergillus nidulans genome annotation: a community effort.</title>
        <authorList>
            <person name="Wortman J.R."/>
            <person name="Gilsenan J.M."/>
            <person name="Joardar V."/>
            <person name="Deegan J."/>
            <person name="Clutterbuck J."/>
            <person name="Andersen M.R."/>
            <person name="Archer D."/>
            <person name="Bencina M."/>
            <person name="Braus G."/>
            <person name="Coutinho P."/>
            <person name="von Dohren H."/>
            <person name="Doonan J."/>
            <person name="Driessen A.J."/>
            <person name="Durek P."/>
            <person name="Espeso E."/>
            <person name="Fekete E."/>
            <person name="Flipphi M."/>
            <person name="Estrada C.G."/>
            <person name="Geysens S."/>
            <person name="Goldman G."/>
            <person name="de Groot P.W."/>
            <person name="Hansen K."/>
            <person name="Harris S.D."/>
            <person name="Heinekamp T."/>
            <person name="Helmstaedt K."/>
            <person name="Henrissat B."/>
            <person name="Hofmann G."/>
            <person name="Homan T."/>
            <person name="Horio T."/>
            <person name="Horiuchi H."/>
            <person name="James S."/>
            <person name="Jones M."/>
            <person name="Karaffa L."/>
            <person name="Karanyi Z."/>
            <person name="Kato M."/>
            <person name="Keller N."/>
            <person name="Kelly D.E."/>
            <person name="Kiel J.A."/>
            <person name="Kim J.M."/>
            <person name="van der Klei I.J."/>
            <person name="Klis F.M."/>
            <person name="Kovalchuk A."/>
            <person name="Krasevec N."/>
            <person name="Kubicek C.P."/>
            <person name="Liu B."/>
            <person name="Maccabe A."/>
            <person name="Meyer V."/>
            <person name="Mirabito P."/>
            <person name="Miskei M."/>
            <person name="Mos M."/>
            <person name="Mullins J."/>
            <person name="Nelson D.R."/>
            <person name="Nielsen J."/>
            <person name="Oakley B.R."/>
            <person name="Osmani S.A."/>
            <person name="Pakula T."/>
            <person name="Paszewski A."/>
            <person name="Paulsen I."/>
            <person name="Pilsyk S."/>
            <person name="Pocsi I."/>
            <person name="Punt P.J."/>
            <person name="Ram A.F."/>
            <person name="Ren Q."/>
            <person name="Robellet X."/>
            <person name="Robson G."/>
            <person name="Seiboth B."/>
            <person name="van Solingen P."/>
            <person name="Specht T."/>
            <person name="Sun J."/>
            <person name="Taheri-Talesh N."/>
            <person name="Takeshita N."/>
            <person name="Ussery D."/>
            <person name="vanKuyk P.A."/>
            <person name="Visser H."/>
            <person name="van de Vondervoort P.J."/>
            <person name="de Vries R.P."/>
            <person name="Walton J."/>
            <person name="Xiang X."/>
            <person name="Xiong Y."/>
            <person name="Zeng A.P."/>
            <person name="Brandt B.W."/>
            <person name="Cornell M.J."/>
            <person name="van den Hondel C.A."/>
            <person name="Visser J."/>
            <person name="Oliver S.G."/>
            <person name="Turner G."/>
        </authorList>
    </citation>
    <scope>GENOME REANNOTATION</scope>
    <source>
        <strain evidence="3">FGSC A4 / ATCC 38163 / CBS 112.46 / NRRL 194 / M139</strain>
    </source>
</reference>
<dbReference type="AlphaFoldDB" id="Q5ARK9"/>
<dbReference type="OMA" id="CCWCGHN"/>
<feature type="region of interest" description="Disordered" evidence="1">
    <location>
        <begin position="1"/>
        <end position="99"/>
    </location>
</feature>
<dbReference type="KEGG" id="ani:ANIA_09071"/>
<feature type="compositionally biased region" description="Polar residues" evidence="1">
    <location>
        <begin position="87"/>
        <end position="99"/>
    </location>
</feature>
<feature type="compositionally biased region" description="Polar residues" evidence="1">
    <location>
        <begin position="45"/>
        <end position="60"/>
    </location>
</feature>
<feature type="compositionally biased region" description="Low complexity" evidence="1">
    <location>
        <begin position="70"/>
        <end position="86"/>
    </location>
</feature>
<feature type="compositionally biased region" description="Polar residues" evidence="1">
    <location>
        <begin position="346"/>
        <end position="396"/>
    </location>
</feature>
<gene>
    <name evidence="2" type="ORF">ANIA_09071</name>
</gene>
<keyword evidence="3" id="KW-1185">Reference proteome</keyword>
<dbReference type="Proteomes" id="UP000000560">
    <property type="component" value="Chromosome VI"/>
</dbReference>
<dbReference type="VEuPathDB" id="FungiDB:AN9071"/>
<feature type="region of interest" description="Disordered" evidence="1">
    <location>
        <begin position="344"/>
        <end position="420"/>
    </location>
</feature>
<evidence type="ECO:0000313" key="2">
    <source>
        <dbReference type="EMBL" id="CBF82607.1"/>
    </source>
</evidence>
<dbReference type="GeneID" id="2868054"/>
<dbReference type="eggNOG" id="ENOG502SGHJ">
    <property type="taxonomic scope" value="Eukaryota"/>
</dbReference>
<feature type="compositionally biased region" description="Basic and acidic residues" evidence="1">
    <location>
        <begin position="301"/>
        <end position="312"/>
    </location>
</feature>
<protein>
    <submittedName>
        <fullName evidence="2">Conserved serine-rich protein (AFU_orthologue AFUA_7G02520)</fullName>
    </submittedName>
</protein>
<dbReference type="STRING" id="227321.Q5ARK9"/>
<dbReference type="HOGENOM" id="CLU_017265_0_0_1"/>
<feature type="region of interest" description="Disordered" evidence="1">
    <location>
        <begin position="494"/>
        <end position="617"/>
    </location>
</feature>
<name>Q5ARK9_EMENI</name>